<evidence type="ECO:0000313" key="5">
    <source>
        <dbReference type="Proteomes" id="UP000232722"/>
    </source>
</evidence>
<dbReference type="InterPro" id="IPR019734">
    <property type="entry name" value="TPR_rpt"/>
</dbReference>
<dbReference type="InterPro" id="IPR051681">
    <property type="entry name" value="Ser/Thr_Kinases-Pseudokinases"/>
</dbReference>
<dbReference type="PROSITE" id="PS50011">
    <property type="entry name" value="PROTEIN_KINASE_DOM"/>
    <property type="match status" value="1"/>
</dbReference>
<dbReference type="VEuPathDB" id="FungiDB:RhiirFUN_003359"/>
<dbReference type="SMART" id="SM00028">
    <property type="entry name" value="TPR"/>
    <property type="match status" value="5"/>
</dbReference>
<dbReference type="Gene3D" id="1.10.510.10">
    <property type="entry name" value="Transferase(Phosphotransferase) domain 1"/>
    <property type="match status" value="1"/>
</dbReference>
<dbReference type="Pfam" id="PF07714">
    <property type="entry name" value="PK_Tyr_Ser-Thr"/>
    <property type="match status" value="1"/>
</dbReference>
<keyword evidence="1" id="KW-0802">TPR repeat</keyword>
<evidence type="ECO:0000256" key="2">
    <source>
        <dbReference type="PROSITE-ProRule" id="PRU10141"/>
    </source>
</evidence>
<dbReference type="InterPro" id="IPR013083">
    <property type="entry name" value="Znf_RING/FYVE/PHD"/>
</dbReference>
<dbReference type="InterPro" id="IPR011009">
    <property type="entry name" value="Kinase-like_dom_sf"/>
</dbReference>
<sequence length="1494" mass="175556">MSKSSNNLETLISEGSIEYYEYSDFKNIQPIGKGASGSVTRATWKDTTTRFFALKSFNNDKQTHKEIVKELTLHRKVDIHENILRFYGISSVEPDEMNQMKKYYLVLEYADSDTLNTYLNNHFDELNWNDKLRLAFQLTSAVECIHCCGIIHRDLHAKNILIHQKSIKLADFGLSKKISEESSNAKKVFGVVPYIDPKSLDDQKYKLNEKSDIYGIGVLMWQISSGRQPFKDKGFDYDVQLSIAIINGLREEIIDKTPVEYSNLYKECWKNEPNNRPNIQKVVLTLKAIISPKQDNTINENFSEESVSDSSEKYQTISDIIPDINEDLSIDSNIGVNFSNDFSNDKPDISTQRNSAQLINIVDSKKSESSSSNALNKRINPSCRNAIELALEEDGFTTPDEKAKELIKKLTETKYLQALKLLIENLQNEFTPQILRDTLVALADPTSFDYYAKQSVARLELHLRTWAEVLERVCFSPMCLSKELQDKIHNSLTKFAEIYHKTTQVMEEGFENNNFNLNFDQQNDDDCETITKNRNYNIEFLLIHLRDTLNSLRDDETWFQEIIRKTRELLKVVVNIVPGILTATSENTTLNNSCSILSMLTQLRQGLSFKYPVATYYIDWRIMLIIQYNLLNWTDSSEKIFNKKFGEMLLMEYIWGFLEKEWINTAEKSILSSQMKFDELSNKLVKSFKNTGSFSNKPFSLPHTLWFGILDIAQNLILRSTHTAIHGLGYYLAIESLNKAPSSFIQFKAVEILLHLYNINNELFSIIEIDFDQYVQKLKKNNLETDHFQNLLLFMKEICLEDFDILNKSAKINKEKEEKGKEKEKILDQNLYLKKDQLSNYTILETIADEMTCPISSEPTDQLCILKCQHILSLDNFKKLKQKNCPKCREKIDDIDIRYIPQSTIYKNLYSYLFEAGYILPLIESEDTHNQCNSDSDNSEFDTMLIKKKRFRLNSSISLQSFFPKISKKQHPMYQNAIKELNENNYEKTEYYCKEFLKIFPTNYIIRCILAYTYRCLNNYELAHLYLKEAIRLKKKKPIAYFICGELFFRQSNYDKAIYNLNKSLEYKTKISNLYIILGNSYIYKAESCNYNNYNNYYYYLSEALKNYNTALQNNPYNYLCLKTSAFIYEKQEYYSNALKMLDKLLSINKNNSLMLCYYGEILSCMNKYGKAISYFTKANIIDPNNVHYLNKRSMAYFAFQDDDKYLLDFKKTIQLDPLNSIAYYYKILIYMIRLNNIYYDGQSFLTNYSIEKKENITETIVKFEKCIELDHDFWLKLCKIYEMEEYNFNYLGIINKINEYMYKVHRVYFISNIVNLDDTYHQFEESNSNSLTGYVLSFKNEESLSLGLPKFSTIFESFKCYWIIWKININKLSANCFINFVIKKFDYLDMMHKQKLVLTYNDLSKYEKLGWVEFKLPYELDNIWINGIQVSIEIEGLVDMQIDYIRFIPYKQTKTSNILSGHKVYLNVPEIFKDKYFSRKEMENLLELKDIIG</sequence>
<feature type="binding site" evidence="2">
    <location>
        <position position="55"/>
    </location>
    <ligand>
        <name>ATP</name>
        <dbReference type="ChEBI" id="CHEBI:30616"/>
    </ligand>
</feature>
<feature type="repeat" description="TPR" evidence="1">
    <location>
        <begin position="1038"/>
        <end position="1071"/>
    </location>
</feature>
<dbReference type="PROSITE" id="PS00107">
    <property type="entry name" value="PROTEIN_KINASE_ATP"/>
    <property type="match status" value="1"/>
</dbReference>
<protein>
    <recommendedName>
        <fullName evidence="3">Protein kinase domain-containing protein</fullName>
    </recommendedName>
</protein>
<accession>A0A2N0PPT4</accession>
<dbReference type="InterPro" id="IPR000719">
    <property type="entry name" value="Prot_kinase_dom"/>
</dbReference>
<dbReference type="SUPFAM" id="SSF57850">
    <property type="entry name" value="RING/U-box"/>
    <property type="match status" value="1"/>
</dbReference>
<evidence type="ECO:0000313" key="4">
    <source>
        <dbReference type="EMBL" id="PKC08825.1"/>
    </source>
</evidence>
<evidence type="ECO:0000259" key="3">
    <source>
        <dbReference type="PROSITE" id="PS50011"/>
    </source>
</evidence>
<dbReference type="SUPFAM" id="SSF56112">
    <property type="entry name" value="Protein kinase-like (PK-like)"/>
    <property type="match status" value="1"/>
</dbReference>
<reference evidence="4 5" key="2">
    <citation type="submission" date="2017-09" db="EMBL/GenBank/DDBJ databases">
        <title>Extensive intraspecific genome diversity in a model arbuscular mycorrhizal fungus.</title>
        <authorList>
            <person name="Chen E.C."/>
            <person name="Morin E."/>
            <person name="Beaudet D."/>
            <person name="Noel J."/>
            <person name="Ndikumana S."/>
            <person name="Charron P."/>
            <person name="St-Onge C."/>
            <person name="Giorgi J."/>
            <person name="Grigoriev I.V."/>
            <person name="Roux C."/>
            <person name="Martin F.M."/>
            <person name="Corradi N."/>
        </authorList>
    </citation>
    <scope>NUCLEOTIDE SEQUENCE [LARGE SCALE GENOMIC DNA]</scope>
    <source>
        <strain evidence="4 5">A5</strain>
    </source>
</reference>
<dbReference type="InterPro" id="IPR001245">
    <property type="entry name" value="Ser-Thr/Tyr_kinase_cat_dom"/>
</dbReference>
<dbReference type="Gene3D" id="3.30.40.10">
    <property type="entry name" value="Zinc/RING finger domain, C3HC4 (zinc finger)"/>
    <property type="match status" value="1"/>
</dbReference>
<feature type="domain" description="Protein kinase" evidence="3">
    <location>
        <begin position="25"/>
        <end position="290"/>
    </location>
</feature>
<evidence type="ECO:0000256" key="1">
    <source>
        <dbReference type="PROSITE-ProRule" id="PRU00339"/>
    </source>
</evidence>
<name>A0A2N0PPT4_9GLOM</name>
<organism evidence="4 5">
    <name type="scientific">Rhizophagus irregularis</name>
    <dbReference type="NCBI Taxonomy" id="588596"/>
    <lineage>
        <taxon>Eukaryota</taxon>
        <taxon>Fungi</taxon>
        <taxon>Fungi incertae sedis</taxon>
        <taxon>Mucoromycota</taxon>
        <taxon>Glomeromycotina</taxon>
        <taxon>Glomeromycetes</taxon>
        <taxon>Glomerales</taxon>
        <taxon>Glomeraceae</taxon>
        <taxon>Rhizophagus</taxon>
    </lineage>
</organism>
<comment type="caution">
    <text evidence="4">The sequence shown here is derived from an EMBL/GenBank/DDBJ whole genome shotgun (WGS) entry which is preliminary data.</text>
</comment>
<dbReference type="Gene3D" id="1.25.40.10">
    <property type="entry name" value="Tetratricopeptide repeat domain"/>
    <property type="match status" value="3"/>
</dbReference>
<keyword evidence="2" id="KW-0547">Nucleotide-binding</keyword>
<dbReference type="GO" id="GO:0005524">
    <property type="term" value="F:ATP binding"/>
    <property type="evidence" value="ECO:0007669"/>
    <property type="project" value="UniProtKB-UniRule"/>
</dbReference>
<gene>
    <name evidence="4" type="ORF">RhiirA5_499694</name>
</gene>
<feature type="repeat" description="TPR" evidence="1">
    <location>
        <begin position="1153"/>
        <end position="1186"/>
    </location>
</feature>
<dbReference type="InterPro" id="IPR011990">
    <property type="entry name" value="TPR-like_helical_dom_sf"/>
</dbReference>
<dbReference type="InterPro" id="IPR017441">
    <property type="entry name" value="Protein_kinase_ATP_BS"/>
</dbReference>
<dbReference type="GO" id="GO:0004674">
    <property type="term" value="F:protein serine/threonine kinase activity"/>
    <property type="evidence" value="ECO:0007669"/>
    <property type="project" value="TreeGrafter"/>
</dbReference>
<dbReference type="VEuPathDB" id="FungiDB:FUN_021527"/>
<dbReference type="PROSITE" id="PS50005">
    <property type="entry name" value="TPR"/>
    <property type="match status" value="2"/>
</dbReference>
<dbReference type="PANTHER" id="PTHR44329">
    <property type="entry name" value="SERINE/THREONINE-PROTEIN KINASE TNNI3K-RELATED"/>
    <property type="match status" value="1"/>
</dbReference>
<dbReference type="SUPFAM" id="SSF48452">
    <property type="entry name" value="TPR-like"/>
    <property type="match status" value="1"/>
</dbReference>
<reference evidence="4 5" key="1">
    <citation type="submission" date="2016-04" db="EMBL/GenBank/DDBJ databases">
        <title>Genome analyses suggest a sexual origin of heterokaryosis in a supposedly ancient asexual fungus.</title>
        <authorList>
            <person name="Ropars J."/>
            <person name="Sedzielewska K."/>
            <person name="Noel J."/>
            <person name="Charron P."/>
            <person name="Farinelli L."/>
            <person name="Marton T."/>
            <person name="Kruger M."/>
            <person name="Pelin A."/>
            <person name="Brachmann A."/>
            <person name="Corradi N."/>
        </authorList>
    </citation>
    <scope>NUCLEOTIDE SEQUENCE [LARGE SCALE GENOMIC DNA]</scope>
    <source>
        <strain evidence="4 5">A5</strain>
    </source>
</reference>
<dbReference type="VEuPathDB" id="FungiDB:RhiirA1_533572"/>
<dbReference type="Proteomes" id="UP000232722">
    <property type="component" value="Unassembled WGS sequence"/>
</dbReference>
<proteinExistence type="predicted"/>
<dbReference type="EMBL" id="LLXJ01000512">
    <property type="protein sequence ID" value="PKC08825.1"/>
    <property type="molecule type" value="Genomic_DNA"/>
</dbReference>
<dbReference type="VEuPathDB" id="FungiDB:FUN_021528"/>
<keyword evidence="2" id="KW-0067">ATP-binding</keyword>